<dbReference type="SUPFAM" id="SSF63829">
    <property type="entry name" value="Calcium-dependent phosphotriesterase"/>
    <property type="match status" value="1"/>
</dbReference>
<dbReference type="AlphaFoldDB" id="A0A1M3L5Z1"/>
<dbReference type="SMART" id="SM00320">
    <property type="entry name" value="WD40"/>
    <property type="match status" value="2"/>
</dbReference>
<evidence type="ECO:0000313" key="2">
    <source>
        <dbReference type="EMBL" id="OJX60884.1"/>
    </source>
</evidence>
<dbReference type="InterPro" id="IPR015943">
    <property type="entry name" value="WD40/YVTN_repeat-like_dom_sf"/>
</dbReference>
<proteinExistence type="predicted"/>
<dbReference type="PROSITE" id="PS50082">
    <property type="entry name" value="WD_REPEATS_2"/>
    <property type="match status" value="2"/>
</dbReference>
<evidence type="ECO:0000256" key="1">
    <source>
        <dbReference type="PROSITE-ProRule" id="PRU00221"/>
    </source>
</evidence>
<accession>A0A1M3L5Z1</accession>
<gene>
    <name evidence="2" type="ORF">BGO89_04790</name>
</gene>
<dbReference type="PANTHER" id="PTHR19879:SF9">
    <property type="entry name" value="TRANSCRIPTION INITIATION FACTOR TFIID SUBUNIT 5"/>
    <property type="match status" value="1"/>
</dbReference>
<dbReference type="Proteomes" id="UP000184233">
    <property type="component" value="Unassembled WGS sequence"/>
</dbReference>
<dbReference type="PANTHER" id="PTHR19879">
    <property type="entry name" value="TRANSCRIPTION INITIATION FACTOR TFIID"/>
    <property type="match status" value="1"/>
</dbReference>
<dbReference type="Pfam" id="PF00400">
    <property type="entry name" value="WD40"/>
    <property type="match status" value="2"/>
</dbReference>
<dbReference type="Gene3D" id="2.60.40.10">
    <property type="entry name" value="Immunoglobulins"/>
    <property type="match status" value="1"/>
</dbReference>
<name>A0A1M3L5Z1_9BACT</name>
<protein>
    <submittedName>
        <fullName evidence="2">Uncharacterized protein</fullName>
    </submittedName>
</protein>
<sequence length="1173" mass="127555">MNVTLVPFPDGSTVDAISAFPTVIAKIRVRQGSTPLSLKTRDVVIREGRDAVMPTTVADEGGGVHRVEWLWNSTFRPIIYVTKDGEMGSVSPTVAATSYGLFLRDSAGRNLPNQIIFGHVEPGNEVLLKLKLVALFVPKDAKGNEIPVKLDSIKTRTDNFRIVWRGHPVAGTEPPPRMIMSPWDYRYDLIFAPKTSDPVVDLLTIYYNGGQMKSILLTANRPPYERTKLLTVTHPNGGEQFTPCQLVDITWKGAMKGFLSTVEYTTDDGRTWNAIDSTLDSTLVWKVPTVLSDKARIRVLQKFQSNDEMWLYGDTVAVSNIAFNHDGSRLLSAHVNGTIYEWNVQTGQRIGTYKASMTGAQQSITGLAYVGTTRSFVASLNRPTSTDQLLRFDAGQEAPVLSVDLPGGARARDIGCDPSGTGIYVIPVLAARILVYDAATLGELPPLNLNAPITAGGVRGGYLDLMLMNGDLVRLTIPGGTQQSRINTGFADDRFSIITKLSVSQSGRFAGLGGETAAPGSVPRDQMTYVYDMTRPAIARMFYREVGSSISGLSFSANDGYLAMGFGLSPKFLVYDNAADTTVDQISDGHSEQVTDMEFSPDGKTLVTSSMDRTRNLLRRSFITPEDDVSDTTFSIVPIRLDIKPIVIRRQLIGTSRDTVVTANVCNVSGVPLVVEWAQMDRKVWVSLVDAIDGDTIQPGECFRLKLRSAPLDTGLLVDTLRITWCGTTAAIPIELQSLNRDLSILADMADFGDVCVGQGKTRTLAMIRNNDPEPVTINTIFMEQGLQSQFRIVQAIQDSVIPAGGTLEVEVEFRPRRSGYDTSNIVIQYAGQKNVQALSRVTGRGSGADIQISHTVLPFIPEITEREIVLTNRSDNPVVITSASVMTGEPFTVLTNLPLTIPSHDSVRLRIRYDGGAVSKQAAVGLSFDPCASISECKLALYSSTTSLRMPIVSADPRGDAEIPIEATFVENWSYKGERFLEGAFTVNPRLFLAREITVPNGSAEILSQDIIDGRRLVRFRITSDFSANGEIARLKGWAGLAEVDSSFLVFDTTQVDFGSAVTVNYVDGLLRILNPDPTRRIIDRSVAAITGIAPNPVGSTASVDLSMPAAGTVTMRCIDRYGNDVVEARTFDAPAGTSKHGLDVGAVAPGVYHVVVMHDGHTTSYPFVVLH</sequence>
<comment type="caution">
    <text evidence="2">The sequence shown here is derived from an EMBL/GenBank/DDBJ whole genome shotgun (WGS) entry which is preliminary data.</text>
</comment>
<dbReference type="SUPFAM" id="SSF50969">
    <property type="entry name" value="YVTN repeat-like/Quinoprotein amine dehydrogenase"/>
    <property type="match status" value="1"/>
</dbReference>
<dbReference type="InterPro" id="IPR001680">
    <property type="entry name" value="WD40_rpt"/>
</dbReference>
<feature type="repeat" description="WD" evidence="1">
    <location>
        <begin position="311"/>
        <end position="352"/>
    </location>
</feature>
<dbReference type="PROSITE" id="PS50294">
    <property type="entry name" value="WD_REPEATS_REGION"/>
    <property type="match status" value="1"/>
</dbReference>
<feature type="repeat" description="WD" evidence="1">
    <location>
        <begin position="587"/>
        <end position="614"/>
    </location>
</feature>
<dbReference type="STRING" id="1895771.BGO89_04790"/>
<dbReference type="Gene3D" id="2.130.10.10">
    <property type="entry name" value="YVTN repeat-like/Quinoprotein amine dehydrogenase"/>
    <property type="match status" value="2"/>
</dbReference>
<dbReference type="EMBL" id="MKVH01000003">
    <property type="protein sequence ID" value="OJX60884.1"/>
    <property type="molecule type" value="Genomic_DNA"/>
</dbReference>
<dbReference type="InterPro" id="IPR013783">
    <property type="entry name" value="Ig-like_fold"/>
</dbReference>
<evidence type="ECO:0000313" key="3">
    <source>
        <dbReference type="Proteomes" id="UP000184233"/>
    </source>
</evidence>
<dbReference type="InterPro" id="IPR011044">
    <property type="entry name" value="Quino_amine_DH_bsu"/>
</dbReference>
<organism evidence="2 3">
    <name type="scientific">Candidatus Kapaibacterium thiocyanatum</name>
    <dbReference type="NCBI Taxonomy" id="1895771"/>
    <lineage>
        <taxon>Bacteria</taxon>
        <taxon>Pseudomonadati</taxon>
        <taxon>Candidatus Kapaibacteriota</taxon>
        <taxon>Candidatus Kapaibacteriia</taxon>
        <taxon>Candidatus Kapaibacteriales</taxon>
        <taxon>Candidatus Kapaibacteriaceae</taxon>
        <taxon>Candidatus Kapaibacterium</taxon>
    </lineage>
</organism>
<keyword evidence="1" id="KW-0853">WD repeat</keyword>
<reference evidence="2 3" key="1">
    <citation type="submission" date="2016-09" db="EMBL/GenBank/DDBJ databases">
        <title>Genome-resolved meta-omics ties microbial dynamics to process performance in biotechnology for thiocyanate degradation.</title>
        <authorList>
            <person name="Kantor R.S."/>
            <person name="Huddy R.J."/>
            <person name="Iyer R."/>
            <person name="Thomas B.C."/>
            <person name="Brown C.T."/>
            <person name="Anantharaman K."/>
            <person name="Tringe S."/>
            <person name="Hettich R.L."/>
            <person name="Harrison S.T."/>
            <person name="Banfield J.F."/>
        </authorList>
    </citation>
    <scope>NUCLEOTIDE SEQUENCE [LARGE SCALE GENOMIC DNA]</scope>
    <source>
        <strain evidence="2">59-99</strain>
    </source>
</reference>